<gene>
    <name evidence="5" type="ORF">HELGO_WM6636</name>
</gene>
<keyword evidence="3" id="KW-0804">Transcription</keyword>
<dbReference type="InterPro" id="IPR009061">
    <property type="entry name" value="DNA-bd_dom_put_sf"/>
</dbReference>
<dbReference type="PROSITE" id="PS00552">
    <property type="entry name" value="HTH_MERR_1"/>
    <property type="match status" value="1"/>
</dbReference>
<dbReference type="GO" id="GO:0003700">
    <property type="term" value="F:DNA-binding transcription factor activity"/>
    <property type="evidence" value="ECO:0007669"/>
    <property type="project" value="InterPro"/>
</dbReference>
<evidence type="ECO:0000256" key="1">
    <source>
        <dbReference type="ARBA" id="ARBA00023015"/>
    </source>
</evidence>
<name>A0A6S6TK51_9GAMM</name>
<evidence type="ECO:0000313" key="5">
    <source>
        <dbReference type="EMBL" id="CAA6823321.1"/>
    </source>
</evidence>
<proteinExistence type="predicted"/>
<dbReference type="PROSITE" id="PS50937">
    <property type="entry name" value="HTH_MERR_2"/>
    <property type="match status" value="1"/>
</dbReference>
<protein>
    <recommendedName>
        <fullName evidence="4">HTH merR-type domain-containing protein</fullName>
    </recommendedName>
</protein>
<accession>A0A6S6TK51</accession>
<evidence type="ECO:0000256" key="2">
    <source>
        <dbReference type="ARBA" id="ARBA00023125"/>
    </source>
</evidence>
<dbReference type="Pfam" id="PF13411">
    <property type="entry name" value="MerR_1"/>
    <property type="match status" value="1"/>
</dbReference>
<dbReference type="SUPFAM" id="SSF46955">
    <property type="entry name" value="Putative DNA-binding domain"/>
    <property type="match status" value="1"/>
</dbReference>
<dbReference type="PANTHER" id="PTHR30204">
    <property type="entry name" value="REDOX-CYCLING DRUG-SENSING TRANSCRIPTIONAL ACTIVATOR SOXR"/>
    <property type="match status" value="1"/>
</dbReference>
<evidence type="ECO:0000256" key="3">
    <source>
        <dbReference type="ARBA" id="ARBA00023163"/>
    </source>
</evidence>
<dbReference type="InterPro" id="IPR047057">
    <property type="entry name" value="MerR_fam"/>
</dbReference>
<dbReference type="SMART" id="SM00422">
    <property type="entry name" value="HTH_MERR"/>
    <property type="match status" value="1"/>
</dbReference>
<feature type="domain" description="HTH merR-type" evidence="4">
    <location>
        <begin position="13"/>
        <end position="82"/>
    </location>
</feature>
<dbReference type="InterPro" id="IPR000551">
    <property type="entry name" value="MerR-type_HTH_dom"/>
</dbReference>
<dbReference type="Gene3D" id="1.10.1660.10">
    <property type="match status" value="1"/>
</dbReference>
<keyword evidence="1" id="KW-0805">Transcription regulation</keyword>
<evidence type="ECO:0000259" key="4">
    <source>
        <dbReference type="PROSITE" id="PS50937"/>
    </source>
</evidence>
<dbReference type="AlphaFoldDB" id="A0A6S6TK51"/>
<dbReference type="GO" id="GO:0003677">
    <property type="term" value="F:DNA binding"/>
    <property type="evidence" value="ECO:0007669"/>
    <property type="project" value="UniProtKB-KW"/>
</dbReference>
<dbReference type="EMBL" id="CACVAY010000112">
    <property type="protein sequence ID" value="CAA6823321.1"/>
    <property type="molecule type" value="Genomic_DNA"/>
</dbReference>
<keyword evidence="2" id="KW-0238">DNA-binding</keyword>
<organism evidence="5">
    <name type="scientific">uncultured Thiotrichaceae bacterium</name>
    <dbReference type="NCBI Taxonomy" id="298394"/>
    <lineage>
        <taxon>Bacteria</taxon>
        <taxon>Pseudomonadati</taxon>
        <taxon>Pseudomonadota</taxon>
        <taxon>Gammaproteobacteria</taxon>
        <taxon>Thiotrichales</taxon>
        <taxon>Thiotrichaceae</taxon>
        <taxon>environmental samples</taxon>
    </lineage>
</organism>
<dbReference type="PANTHER" id="PTHR30204:SF67">
    <property type="entry name" value="HTH-TYPE TRANSCRIPTIONAL REGULATOR MLRA-RELATED"/>
    <property type="match status" value="1"/>
</dbReference>
<sequence>MTQDQDPNGDILLFPIGTISEKTGVKTVTLRAWERRYGLLKPQRTPKGHRLYSMDDIEHVKQVLQLLEQGIPVNRVRAILDQPDAASTNLISIANDSRAKEEDPWRYFTEHFTECIRALDSRSLDRAFNEITSSYSLDLVARKLVMPLYGELQKNNSIFPVMGAEQAFFHEFLQAKLGASYLRNNQNLPRTHKSLVFKTGHQPLEVIRALLLANIVDTHEYEVNFINHIADMNALPLILQRNSIDALILMDAQIDLAQIDILSQNHDVSIFVAHEHDAIEEPVNYYKLEQDFSKASSQINKQLSTS</sequence>
<dbReference type="CDD" id="cd01104">
    <property type="entry name" value="HTH_MlrA-CarA"/>
    <property type="match status" value="1"/>
</dbReference>
<reference evidence="5" key="1">
    <citation type="submission" date="2020-01" db="EMBL/GenBank/DDBJ databases">
        <authorList>
            <person name="Meier V. D."/>
            <person name="Meier V D."/>
        </authorList>
    </citation>
    <scope>NUCLEOTIDE SEQUENCE</scope>
    <source>
        <strain evidence="5">HLG_WM_MAG_07</strain>
    </source>
</reference>